<dbReference type="AlphaFoldDB" id="A0A9N7MWH8"/>
<evidence type="ECO:0000313" key="2">
    <source>
        <dbReference type="EMBL" id="CAA0816507.1"/>
    </source>
</evidence>
<protein>
    <submittedName>
        <fullName evidence="2">Uncharacterized protein</fullName>
    </submittedName>
</protein>
<evidence type="ECO:0000313" key="3">
    <source>
        <dbReference type="Proteomes" id="UP001153555"/>
    </source>
</evidence>
<feature type="region of interest" description="Disordered" evidence="1">
    <location>
        <begin position="25"/>
        <end position="59"/>
    </location>
</feature>
<comment type="caution">
    <text evidence="2">The sequence shown here is derived from an EMBL/GenBank/DDBJ whole genome shotgun (WGS) entry which is preliminary data.</text>
</comment>
<accession>A0A9N7MWH8</accession>
<name>A0A9N7MWH8_STRHE</name>
<keyword evidence="3" id="KW-1185">Reference proteome</keyword>
<proteinExistence type="predicted"/>
<sequence>MASTAAGRGAQTMNSMYFKPMLRKAYHRKSGSPGSPDTLSDTVKVNGEEVKQTRPSSGEATWWVRDDRTGLFYPKGQEKVIEDVPQGAGKEIGTINWFD</sequence>
<feature type="compositionally biased region" description="Polar residues" evidence="1">
    <location>
        <begin position="32"/>
        <end position="43"/>
    </location>
</feature>
<evidence type="ECO:0000256" key="1">
    <source>
        <dbReference type="SAM" id="MobiDB-lite"/>
    </source>
</evidence>
<organism evidence="2 3">
    <name type="scientific">Striga hermonthica</name>
    <name type="common">Purple witchweed</name>
    <name type="synonym">Buchnera hermonthica</name>
    <dbReference type="NCBI Taxonomy" id="68872"/>
    <lineage>
        <taxon>Eukaryota</taxon>
        <taxon>Viridiplantae</taxon>
        <taxon>Streptophyta</taxon>
        <taxon>Embryophyta</taxon>
        <taxon>Tracheophyta</taxon>
        <taxon>Spermatophyta</taxon>
        <taxon>Magnoliopsida</taxon>
        <taxon>eudicotyledons</taxon>
        <taxon>Gunneridae</taxon>
        <taxon>Pentapetalae</taxon>
        <taxon>asterids</taxon>
        <taxon>lamiids</taxon>
        <taxon>Lamiales</taxon>
        <taxon>Orobanchaceae</taxon>
        <taxon>Buchnereae</taxon>
        <taxon>Striga</taxon>
    </lineage>
</organism>
<dbReference type="PANTHER" id="PTHR35109:SF2">
    <property type="entry name" value="LATE EMBRYOGENESIS ABUNDANT PROTEIN"/>
    <property type="match status" value="1"/>
</dbReference>
<reference evidence="2" key="1">
    <citation type="submission" date="2019-12" db="EMBL/GenBank/DDBJ databases">
        <authorList>
            <person name="Scholes J."/>
        </authorList>
    </citation>
    <scope>NUCLEOTIDE SEQUENCE</scope>
</reference>
<gene>
    <name evidence="2" type="ORF">SHERM_16373</name>
</gene>
<dbReference type="EMBL" id="CACSLK010014277">
    <property type="protein sequence ID" value="CAA0816507.1"/>
    <property type="molecule type" value="Genomic_DNA"/>
</dbReference>
<dbReference type="PANTHER" id="PTHR35109">
    <property type="entry name" value="GLUTAMATE RACEMASE"/>
    <property type="match status" value="1"/>
</dbReference>
<dbReference type="OrthoDB" id="1932350at2759"/>
<dbReference type="Proteomes" id="UP001153555">
    <property type="component" value="Unassembled WGS sequence"/>
</dbReference>